<keyword evidence="11 15" id="KW-0411">Iron-sulfur</keyword>
<dbReference type="Gene3D" id="1.10.10.920">
    <property type="match status" value="1"/>
</dbReference>
<dbReference type="InterPro" id="IPR058240">
    <property type="entry name" value="rSAM_sf"/>
</dbReference>
<keyword evidence="12 15" id="KW-0627">Porphyrin biosynthesis</keyword>
<dbReference type="InterPro" id="IPR006638">
    <property type="entry name" value="Elp3/MiaA/NifB-like_rSAM"/>
</dbReference>
<keyword evidence="20" id="KW-1185">Reference proteome</keyword>
<evidence type="ECO:0000256" key="1">
    <source>
        <dbReference type="ARBA" id="ARBA00004496"/>
    </source>
</evidence>
<evidence type="ECO:0000256" key="3">
    <source>
        <dbReference type="ARBA" id="ARBA00005493"/>
    </source>
</evidence>
<evidence type="ECO:0000256" key="8">
    <source>
        <dbReference type="ARBA" id="ARBA00022723"/>
    </source>
</evidence>
<dbReference type="SFLD" id="SFLDS00029">
    <property type="entry name" value="Radical_SAM"/>
    <property type="match status" value="1"/>
</dbReference>
<keyword evidence="10 15" id="KW-0408">Iron</keyword>
<feature type="binding site" evidence="16">
    <location>
        <position position="243"/>
    </location>
    <ligand>
        <name>S-adenosyl-L-methionine</name>
        <dbReference type="ChEBI" id="CHEBI:59789"/>
        <label>2</label>
    </ligand>
</feature>
<feature type="binding site" evidence="16">
    <location>
        <begin position="67"/>
        <end position="69"/>
    </location>
    <ligand>
        <name>S-adenosyl-L-methionine</name>
        <dbReference type="ChEBI" id="CHEBI:59789"/>
        <label>2</label>
    </ligand>
</feature>
<dbReference type="GO" id="GO:0004109">
    <property type="term" value="F:coproporphyrinogen oxidase activity"/>
    <property type="evidence" value="ECO:0007669"/>
    <property type="project" value="InterPro"/>
</dbReference>
<keyword evidence="7 15" id="KW-0949">S-adenosyl-L-methionine</keyword>
<dbReference type="NCBIfam" id="TIGR00538">
    <property type="entry name" value="hemN"/>
    <property type="match status" value="1"/>
</dbReference>
<dbReference type="EMBL" id="SPSB01000001">
    <property type="protein sequence ID" value="TFV97084.1"/>
    <property type="molecule type" value="Genomic_DNA"/>
</dbReference>
<feature type="binding site" evidence="16">
    <location>
        <position position="184"/>
    </location>
    <ligand>
        <name>S-adenosyl-L-methionine</name>
        <dbReference type="ChEBI" id="CHEBI:59789"/>
        <label>2</label>
    </ligand>
</feature>
<comment type="pathway">
    <text evidence="2 15">Porphyrin-containing compound metabolism; protoporphyrin-IX biosynthesis; protoporphyrinogen-IX from coproporphyrinogen-III (AdoMet route): step 1/1.</text>
</comment>
<evidence type="ECO:0000256" key="15">
    <source>
        <dbReference type="PIRNR" id="PIRNR000167"/>
    </source>
</evidence>
<evidence type="ECO:0000256" key="11">
    <source>
        <dbReference type="ARBA" id="ARBA00023014"/>
    </source>
</evidence>
<dbReference type="PROSITE" id="PS51918">
    <property type="entry name" value="RADICAL_SAM"/>
    <property type="match status" value="1"/>
</dbReference>
<dbReference type="GO" id="GO:0051989">
    <property type="term" value="F:coproporphyrinogen dehydrogenase activity"/>
    <property type="evidence" value="ECO:0007669"/>
    <property type="project" value="UniProtKB-EC"/>
</dbReference>
<comment type="catalytic activity">
    <reaction evidence="14 15">
        <text>coproporphyrinogen III + 2 S-adenosyl-L-methionine = protoporphyrinogen IX + 2 5'-deoxyadenosine + 2 L-methionine + 2 CO2</text>
        <dbReference type="Rhea" id="RHEA:15425"/>
        <dbReference type="ChEBI" id="CHEBI:16526"/>
        <dbReference type="ChEBI" id="CHEBI:17319"/>
        <dbReference type="ChEBI" id="CHEBI:57307"/>
        <dbReference type="ChEBI" id="CHEBI:57309"/>
        <dbReference type="ChEBI" id="CHEBI:57844"/>
        <dbReference type="ChEBI" id="CHEBI:59789"/>
        <dbReference type="EC" id="1.3.98.3"/>
    </reaction>
</comment>
<proteinExistence type="inferred from homology"/>
<feature type="binding site" evidence="16">
    <location>
        <position position="145"/>
    </location>
    <ligand>
        <name>S-adenosyl-L-methionine</name>
        <dbReference type="ChEBI" id="CHEBI:59789"/>
        <label>1</label>
    </ligand>
</feature>
<dbReference type="Pfam" id="PF04055">
    <property type="entry name" value="Radical_SAM"/>
    <property type="match status" value="1"/>
</dbReference>
<dbReference type="SFLD" id="SFLDG01082">
    <property type="entry name" value="B12-binding_domain_containing"/>
    <property type="match status" value="1"/>
</dbReference>
<feature type="binding site" evidence="17">
    <location>
        <position position="68"/>
    </location>
    <ligand>
        <name>[4Fe-4S] cluster</name>
        <dbReference type="ChEBI" id="CHEBI:49883"/>
        <note>4Fe-4S-S-AdoMet</note>
    </ligand>
</feature>
<evidence type="ECO:0000256" key="4">
    <source>
        <dbReference type="ARBA" id="ARBA00011245"/>
    </source>
</evidence>
<feature type="binding site" evidence="17">
    <location>
        <position position="65"/>
    </location>
    <ligand>
        <name>[4Fe-4S] cluster</name>
        <dbReference type="ChEBI" id="CHEBI:49883"/>
        <note>4Fe-4S-S-AdoMet</note>
    </ligand>
</feature>
<evidence type="ECO:0000259" key="18">
    <source>
        <dbReference type="PROSITE" id="PS51918"/>
    </source>
</evidence>
<evidence type="ECO:0000256" key="9">
    <source>
        <dbReference type="ARBA" id="ARBA00023002"/>
    </source>
</evidence>
<comment type="caution">
    <text evidence="19">The sequence shown here is derived from an EMBL/GenBank/DDBJ whole genome shotgun (WGS) entry which is preliminary data.</text>
</comment>
<dbReference type="GO" id="GO:0046872">
    <property type="term" value="F:metal ion binding"/>
    <property type="evidence" value="ECO:0007669"/>
    <property type="project" value="UniProtKB-KW"/>
</dbReference>
<reference evidence="19 20" key="1">
    <citation type="submission" date="2019-03" db="EMBL/GenBank/DDBJ databases">
        <title>Algoriphagus sp. nov, a new strain isolated from root system soil of mangrove plant Kandelia.</title>
        <authorList>
            <person name="Yin Q."/>
            <person name="Wang K."/>
            <person name="Song Z."/>
        </authorList>
    </citation>
    <scope>NUCLEOTIDE SEQUENCE [LARGE SCALE GENOMIC DNA]</scope>
    <source>
        <strain evidence="19 20">XY-J91</strain>
    </source>
</reference>
<comment type="subunit">
    <text evidence="4">Monomer.</text>
</comment>
<evidence type="ECO:0000256" key="10">
    <source>
        <dbReference type="ARBA" id="ARBA00023004"/>
    </source>
</evidence>
<evidence type="ECO:0000256" key="13">
    <source>
        <dbReference type="ARBA" id="ARBA00024295"/>
    </source>
</evidence>
<evidence type="ECO:0000256" key="7">
    <source>
        <dbReference type="ARBA" id="ARBA00022691"/>
    </source>
</evidence>
<evidence type="ECO:0000313" key="19">
    <source>
        <dbReference type="EMBL" id="TFV97084.1"/>
    </source>
</evidence>
<evidence type="ECO:0000256" key="12">
    <source>
        <dbReference type="ARBA" id="ARBA00023244"/>
    </source>
</evidence>
<gene>
    <name evidence="19" type="primary">hemN</name>
    <name evidence="19" type="ORF">E4S40_00040</name>
</gene>
<evidence type="ECO:0000256" key="16">
    <source>
        <dbReference type="PIRSR" id="PIRSR000167-1"/>
    </source>
</evidence>
<name>A0A4Y9QXB0_9BACT</name>
<comment type="function">
    <text evidence="13">Involved in the heme biosynthesis. Catalyzes the anaerobic oxidative decarboxylation of propionate groups of rings A and B of coproporphyrinogen III to yield the vinyl groups in protoporphyrinogen IX.</text>
</comment>
<sequence>MITPALIQKYNTPAPRYTSYPTVPLWENNVNSKDWNELVSSAFSLYGKEEGITLYIHLPFCESLCTYCGCNKRITKNHAVEDPYIDAVLHEWNNYLKLFGEKSKLAGIHLGGGTPTFFAPESLNMLLSNILDSSIVLENAEFSFEGHPNNTTQAHLQVLADLGFDRVSYGIQDFDEKVQNAIHRIQPFEKVKQATEQARQLGYTSINFDLIYGLPFQTKRTLADTFEKVVKLAPDRIAFYSYAHVPSSFPAQKSYEAHLPSELEKRELYEFGKQKLKEVGYVEIGMDHFSKQEDPLYLALQKGTLHRNFMGFTTSPSKILLGLGASSISDIYLAYAQNEKSIDSYQSTIAKGDWAISKGHQMTEQDLKIRDFILDLICNHSAVISREIWEVLGENQLDRLSEMQEEKLVDLKGDQIRVTEDGIMFIRQICKLFDVRLQDQKKDLVFSKAI</sequence>
<dbReference type="PIRSF" id="PIRSF000167">
    <property type="entry name" value="HemN"/>
    <property type="match status" value="1"/>
</dbReference>
<feature type="binding site" evidence="17">
    <location>
        <position position="61"/>
    </location>
    <ligand>
        <name>[4Fe-4S] cluster</name>
        <dbReference type="ChEBI" id="CHEBI:49883"/>
        <note>4Fe-4S-S-AdoMet</note>
    </ligand>
</feature>
<dbReference type="InterPro" id="IPR034505">
    <property type="entry name" value="Coproporphyrinogen-III_oxidase"/>
</dbReference>
<comment type="similarity">
    <text evidence="3 15">Belongs to the anaerobic coproporphyrinogen-III oxidase family.</text>
</comment>
<keyword evidence="8 15" id="KW-0479">Metal-binding</keyword>
<feature type="binding site" evidence="16">
    <location>
        <position position="209"/>
    </location>
    <ligand>
        <name>S-adenosyl-L-methionine</name>
        <dbReference type="ChEBI" id="CHEBI:59789"/>
        <label>2</label>
    </ligand>
</feature>
<feature type="binding site" evidence="16">
    <location>
        <begin position="113"/>
        <end position="114"/>
    </location>
    <ligand>
        <name>S-adenosyl-L-methionine</name>
        <dbReference type="ChEBI" id="CHEBI:59789"/>
        <label>2</label>
    </ligand>
</feature>
<dbReference type="SFLD" id="SFLDG01065">
    <property type="entry name" value="anaerobic_coproporphyrinogen-I"/>
    <property type="match status" value="1"/>
</dbReference>
<evidence type="ECO:0000256" key="6">
    <source>
        <dbReference type="ARBA" id="ARBA00022490"/>
    </source>
</evidence>
<organism evidence="19 20">
    <name type="scientific">Algoriphagus kandeliae</name>
    <dbReference type="NCBI Taxonomy" id="2562278"/>
    <lineage>
        <taxon>Bacteria</taxon>
        <taxon>Pseudomonadati</taxon>
        <taxon>Bacteroidota</taxon>
        <taxon>Cytophagia</taxon>
        <taxon>Cytophagales</taxon>
        <taxon>Cyclobacteriaceae</taxon>
        <taxon>Algoriphagus</taxon>
    </lineage>
</organism>
<feature type="binding site" evidence="16">
    <location>
        <position position="55"/>
    </location>
    <ligand>
        <name>S-adenosyl-L-methionine</name>
        <dbReference type="ChEBI" id="CHEBI:59789"/>
        <label>1</label>
    </ligand>
</feature>
<dbReference type="GO" id="GO:0005737">
    <property type="term" value="C:cytoplasm"/>
    <property type="evidence" value="ECO:0007669"/>
    <property type="project" value="UniProtKB-SubCell"/>
</dbReference>
<evidence type="ECO:0000256" key="17">
    <source>
        <dbReference type="PIRSR" id="PIRSR000167-2"/>
    </source>
</evidence>
<dbReference type="EC" id="1.3.98.3" evidence="15"/>
<dbReference type="AlphaFoldDB" id="A0A4Y9QXB0"/>
<dbReference type="InterPro" id="IPR004558">
    <property type="entry name" value="Coprogen_oxidase_HemN"/>
</dbReference>
<dbReference type="PANTHER" id="PTHR13932:SF6">
    <property type="entry name" value="OXYGEN-INDEPENDENT COPROPORPHYRINOGEN III OXIDASE"/>
    <property type="match status" value="1"/>
</dbReference>
<dbReference type="InterPro" id="IPR007197">
    <property type="entry name" value="rSAM"/>
</dbReference>
<comment type="subcellular location">
    <subcellularLocation>
        <location evidence="1 15">Cytoplasm</location>
    </subcellularLocation>
</comment>
<evidence type="ECO:0000313" key="20">
    <source>
        <dbReference type="Proteomes" id="UP000297647"/>
    </source>
</evidence>
<feature type="binding site" evidence="16">
    <location>
        <position position="112"/>
    </location>
    <ligand>
        <name>S-adenosyl-L-methionine</name>
        <dbReference type="ChEBI" id="CHEBI:59789"/>
        <label>1</label>
    </ligand>
</feature>
<dbReference type="GO" id="GO:0006782">
    <property type="term" value="P:protoporphyrinogen IX biosynthetic process"/>
    <property type="evidence" value="ECO:0007669"/>
    <property type="project" value="UniProtKB-UniPathway"/>
</dbReference>
<dbReference type="SUPFAM" id="SSF102114">
    <property type="entry name" value="Radical SAM enzymes"/>
    <property type="match status" value="1"/>
</dbReference>
<keyword evidence="5 15" id="KW-0004">4Fe-4S</keyword>
<feature type="domain" description="Radical SAM core" evidence="18">
    <location>
        <begin position="46"/>
        <end position="282"/>
    </location>
</feature>
<accession>A0A4Y9QXB0</accession>
<evidence type="ECO:0000256" key="14">
    <source>
        <dbReference type="ARBA" id="ARBA00048321"/>
    </source>
</evidence>
<comment type="cofactor">
    <cofactor evidence="15 17">
        <name>[4Fe-4S] cluster</name>
        <dbReference type="ChEBI" id="CHEBI:49883"/>
    </cofactor>
    <text evidence="15 17">Binds 1 [4Fe-4S] cluster. The cluster is coordinated with 3 cysteines and an exchangeable S-adenosyl-L-methionine.</text>
</comment>
<evidence type="ECO:0000256" key="2">
    <source>
        <dbReference type="ARBA" id="ARBA00004785"/>
    </source>
</evidence>
<dbReference type="PANTHER" id="PTHR13932">
    <property type="entry name" value="COPROPORPHYRINIGEN III OXIDASE"/>
    <property type="match status" value="1"/>
</dbReference>
<feature type="binding site" evidence="16">
    <location>
        <position position="172"/>
    </location>
    <ligand>
        <name>S-adenosyl-L-methionine</name>
        <dbReference type="ChEBI" id="CHEBI:59789"/>
        <label>2</label>
    </ligand>
</feature>
<dbReference type="Proteomes" id="UP000297647">
    <property type="component" value="Unassembled WGS sequence"/>
</dbReference>
<protein>
    <recommendedName>
        <fullName evidence="15">Coproporphyrinogen-III oxidase</fullName>
        <ecNumber evidence="15">1.3.98.3</ecNumber>
    </recommendedName>
</protein>
<dbReference type="SMART" id="SM00729">
    <property type="entry name" value="Elp3"/>
    <property type="match status" value="1"/>
</dbReference>
<dbReference type="RefSeq" id="WP_135069000.1">
    <property type="nucleotide sequence ID" value="NZ_SPSB01000001.1"/>
</dbReference>
<dbReference type="Gene3D" id="3.80.30.20">
    <property type="entry name" value="tm_1862 like domain"/>
    <property type="match status" value="1"/>
</dbReference>
<dbReference type="UniPathway" id="UPA00251">
    <property type="reaction ID" value="UER00323"/>
</dbReference>
<keyword evidence="6 15" id="KW-0963">Cytoplasm</keyword>
<dbReference type="InterPro" id="IPR023404">
    <property type="entry name" value="rSAM_horseshoe"/>
</dbReference>
<evidence type="ECO:0000256" key="5">
    <source>
        <dbReference type="ARBA" id="ARBA00022485"/>
    </source>
</evidence>
<keyword evidence="9 15" id="KW-0560">Oxidoreductase</keyword>
<dbReference type="OrthoDB" id="9808022at2"/>
<feature type="binding site" evidence="16">
    <location>
        <position position="328"/>
    </location>
    <ligand>
        <name>S-adenosyl-L-methionine</name>
        <dbReference type="ChEBI" id="CHEBI:59789"/>
        <label>1</label>
    </ligand>
</feature>
<dbReference type="GO" id="GO:0051539">
    <property type="term" value="F:4 iron, 4 sulfur cluster binding"/>
    <property type="evidence" value="ECO:0007669"/>
    <property type="project" value="UniProtKB-KW"/>
</dbReference>